<dbReference type="Proteomes" id="UP000693970">
    <property type="component" value="Unassembled WGS sequence"/>
</dbReference>
<evidence type="ECO:0000256" key="1">
    <source>
        <dbReference type="ARBA" id="ARBA00022737"/>
    </source>
</evidence>
<feature type="repeat" description="PPR" evidence="2">
    <location>
        <begin position="281"/>
        <end position="315"/>
    </location>
</feature>
<evidence type="ECO:0000313" key="5">
    <source>
        <dbReference type="Proteomes" id="UP000693970"/>
    </source>
</evidence>
<dbReference type="InterPro" id="IPR051222">
    <property type="entry name" value="PPR/CCM1_RNA-binding"/>
</dbReference>
<sequence length="468" mass="53616">MSWRTLPRFLCRERRWLRKDTSRHKQDATLTCIPNAFTTRIDPYGRPCSVDHRRNLSMQSISLPTSMVRLRNDSIERLLNRDEIKVGSMDTLEWHLAETLLIDLSQQDNGYATSVETSFDILHRLAEEAAMDRPDDSTKGITKPRMDIYLLHAVLKHWNSCIRTNRTKLRPSQVRQLVDNLLQTSHHRLLTPNIATYTIIMDGATSCPDPQERLVFNEDLLSRLVQDAQENPLLQPTAFTFGTVIHALAKSNSATLAEKAEGLLRRMKQLHESGWNDVEPNTVVYTTVIHAWANAGQAERAEALLQEMYMDAVLHGNDKVQPNTRTFNTVLLAWSKSPDPNRVESAEVLLHRMISMADDGRLPIAPDLVSYNLMLSTIGRGRKNAQAWAKAEHWMRELISLQSSSSNLVPNHVTYKTLFRILTYSDVTDKANRARYWLNLCADEDVKNDKLLQKRIEEMELGENLQKV</sequence>
<gene>
    <name evidence="4" type="ORF">IV203_038038</name>
</gene>
<reference evidence="4" key="2">
    <citation type="submission" date="2021-04" db="EMBL/GenBank/DDBJ databases">
        <authorList>
            <person name="Podell S."/>
        </authorList>
    </citation>
    <scope>NUCLEOTIDE SEQUENCE</scope>
    <source>
        <strain evidence="4">Hildebrandi</strain>
    </source>
</reference>
<feature type="domain" description="PROP1-like PPR" evidence="3">
    <location>
        <begin position="237"/>
        <end position="343"/>
    </location>
</feature>
<dbReference type="PANTHER" id="PTHR47942:SF63">
    <property type="entry name" value="PENTATRICOPEPTIDE REPEAT-CONTAINING PROTEIN"/>
    <property type="match status" value="1"/>
</dbReference>
<dbReference type="Pfam" id="PF17177">
    <property type="entry name" value="PPR_long"/>
    <property type="match status" value="1"/>
</dbReference>
<dbReference type="PANTHER" id="PTHR47942">
    <property type="entry name" value="TETRATRICOPEPTIDE REPEAT (TPR)-LIKE SUPERFAMILY PROTEIN-RELATED"/>
    <property type="match status" value="1"/>
</dbReference>
<dbReference type="OrthoDB" id="822380at2759"/>
<organism evidence="4 5">
    <name type="scientific">Nitzschia inconspicua</name>
    <dbReference type="NCBI Taxonomy" id="303405"/>
    <lineage>
        <taxon>Eukaryota</taxon>
        <taxon>Sar</taxon>
        <taxon>Stramenopiles</taxon>
        <taxon>Ochrophyta</taxon>
        <taxon>Bacillariophyta</taxon>
        <taxon>Bacillariophyceae</taxon>
        <taxon>Bacillariophycidae</taxon>
        <taxon>Bacillariales</taxon>
        <taxon>Bacillariaceae</taxon>
        <taxon>Nitzschia</taxon>
    </lineage>
</organism>
<dbReference type="NCBIfam" id="TIGR00756">
    <property type="entry name" value="PPR"/>
    <property type="match status" value="1"/>
</dbReference>
<reference evidence="4" key="1">
    <citation type="journal article" date="2021" name="Sci. Rep.">
        <title>Diploid genomic architecture of Nitzschia inconspicua, an elite biomass production diatom.</title>
        <authorList>
            <person name="Oliver A."/>
            <person name="Podell S."/>
            <person name="Pinowska A."/>
            <person name="Traller J.C."/>
            <person name="Smith S.R."/>
            <person name="McClure R."/>
            <person name="Beliaev A."/>
            <person name="Bohutskyi P."/>
            <person name="Hill E.A."/>
            <person name="Rabines A."/>
            <person name="Zheng H."/>
            <person name="Allen L.Z."/>
            <person name="Kuo A."/>
            <person name="Grigoriev I.V."/>
            <person name="Allen A.E."/>
            <person name="Hazlebeck D."/>
            <person name="Allen E.E."/>
        </authorList>
    </citation>
    <scope>NUCLEOTIDE SEQUENCE</scope>
    <source>
        <strain evidence="4">Hildebrandi</strain>
    </source>
</reference>
<dbReference type="EMBL" id="JAGRRH010000009">
    <property type="protein sequence ID" value="KAG7364835.1"/>
    <property type="molecule type" value="Genomic_DNA"/>
</dbReference>
<dbReference type="InterPro" id="IPR002885">
    <property type="entry name" value="PPR_rpt"/>
</dbReference>
<proteinExistence type="predicted"/>
<keyword evidence="1" id="KW-0677">Repeat</keyword>
<protein>
    <submittedName>
        <fullName evidence="4">PPR: pentatricopeptide repeat domain containing protein</fullName>
    </submittedName>
</protein>
<dbReference type="PROSITE" id="PS51375">
    <property type="entry name" value="PPR"/>
    <property type="match status" value="1"/>
</dbReference>
<accession>A0A9K3LLU6</accession>
<dbReference type="AlphaFoldDB" id="A0A9K3LLU6"/>
<evidence type="ECO:0000259" key="3">
    <source>
        <dbReference type="Pfam" id="PF17177"/>
    </source>
</evidence>
<name>A0A9K3LLU6_9STRA</name>
<dbReference type="InterPro" id="IPR033443">
    <property type="entry name" value="PROP1-like_PPR_dom"/>
</dbReference>
<evidence type="ECO:0000256" key="2">
    <source>
        <dbReference type="PROSITE-ProRule" id="PRU00708"/>
    </source>
</evidence>
<comment type="caution">
    <text evidence="4">The sequence shown here is derived from an EMBL/GenBank/DDBJ whole genome shotgun (WGS) entry which is preliminary data.</text>
</comment>
<keyword evidence="5" id="KW-1185">Reference proteome</keyword>
<evidence type="ECO:0000313" key="4">
    <source>
        <dbReference type="EMBL" id="KAG7364835.1"/>
    </source>
</evidence>